<dbReference type="Gene3D" id="1.10.260.40">
    <property type="entry name" value="lambda repressor-like DNA-binding domains"/>
    <property type="match status" value="1"/>
</dbReference>
<evidence type="ECO:0000313" key="3">
    <source>
        <dbReference type="EMBL" id="MEW9267828.1"/>
    </source>
</evidence>
<keyword evidence="1" id="KW-0175">Coiled coil</keyword>
<dbReference type="EMBL" id="JBFNQN010000026">
    <property type="protein sequence ID" value="MEW9267828.1"/>
    <property type="molecule type" value="Genomic_DNA"/>
</dbReference>
<keyword evidence="4" id="KW-1185">Reference proteome</keyword>
<sequence length="152" mass="17276">MTAGADMKQLLGDIIGERFSERFRRIVEEARENGDRLPFAKITSDLKTYYGVEVSPQHLSRFMLGQSSNPTFALVASLADYFSVPVDYFTTEDEGKIAQAHARSQKATHQRVMEQAAEARREMTDALLALDDEAFASVRQFIEAWQQVARRR</sequence>
<protein>
    <recommendedName>
        <fullName evidence="2">HTH cro/C1-type domain-containing protein</fullName>
    </recommendedName>
</protein>
<dbReference type="PROSITE" id="PS50943">
    <property type="entry name" value="HTH_CROC1"/>
    <property type="match status" value="1"/>
</dbReference>
<gene>
    <name evidence="3" type="ORF">AB1207_24070</name>
</gene>
<dbReference type="RefSeq" id="WP_367641336.1">
    <property type="nucleotide sequence ID" value="NZ_JBFNQN010000026.1"/>
</dbReference>
<feature type="coiled-coil region" evidence="1">
    <location>
        <begin position="102"/>
        <end position="133"/>
    </location>
</feature>
<evidence type="ECO:0000313" key="4">
    <source>
        <dbReference type="Proteomes" id="UP001555826"/>
    </source>
</evidence>
<feature type="domain" description="HTH cro/C1-type" evidence="2">
    <location>
        <begin position="54"/>
        <end position="89"/>
    </location>
</feature>
<dbReference type="InterPro" id="IPR001387">
    <property type="entry name" value="Cro/C1-type_HTH"/>
</dbReference>
<accession>A0ABV3PDV9</accession>
<dbReference type="SUPFAM" id="SSF47413">
    <property type="entry name" value="lambda repressor-like DNA-binding domains"/>
    <property type="match status" value="1"/>
</dbReference>
<dbReference type="InterPro" id="IPR010982">
    <property type="entry name" value="Lambda_DNA-bd_dom_sf"/>
</dbReference>
<evidence type="ECO:0000256" key="1">
    <source>
        <dbReference type="SAM" id="Coils"/>
    </source>
</evidence>
<name>A0ABV3PDV9_9ACTN</name>
<proteinExistence type="predicted"/>
<evidence type="ECO:0000259" key="2">
    <source>
        <dbReference type="PROSITE" id="PS50943"/>
    </source>
</evidence>
<reference evidence="3 4" key="1">
    <citation type="submission" date="2024-07" db="EMBL/GenBank/DDBJ databases">
        <authorList>
            <person name="Thanompreechachai J."/>
            <person name="Duangmal K."/>
        </authorList>
    </citation>
    <scope>NUCLEOTIDE SEQUENCE [LARGE SCALE GENOMIC DNA]</scope>
    <source>
        <strain evidence="3 4">KCTC 19886</strain>
    </source>
</reference>
<comment type="caution">
    <text evidence="3">The sequence shown here is derived from an EMBL/GenBank/DDBJ whole genome shotgun (WGS) entry which is preliminary data.</text>
</comment>
<organism evidence="3 4">
    <name type="scientific">Kineococcus endophyticus</name>
    <dbReference type="NCBI Taxonomy" id="1181883"/>
    <lineage>
        <taxon>Bacteria</taxon>
        <taxon>Bacillati</taxon>
        <taxon>Actinomycetota</taxon>
        <taxon>Actinomycetes</taxon>
        <taxon>Kineosporiales</taxon>
        <taxon>Kineosporiaceae</taxon>
        <taxon>Kineococcus</taxon>
    </lineage>
</organism>
<dbReference type="Proteomes" id="UP001555826">
    <property type="component" value="Unassembled WGS sequence"/>
</dbReference>